<evidence type="ECO:0000256" key="1">
    <source>
        <dbReference type="ARBA" id="ARBA00022630"/>
    </source>
</evidence>
<evidence type="ECO:0000259" key="7">
    <source>
        <dbReference type="PROSITE" id="PS51085"/>
    </source>
</evidence>
<keyword evidence="6" id="KW-0411">Iron-sulfur</keyword>
<dbReference type="Pfam" id="PF00111">
    <property type="entry name" value="Fer2"/>
    <property type="match status" value="1"/>
</dbReference>
<protein>
    <submittedName>
        <fullName evidence="9">Oxidoreductase</fullName>
    </submittedName>
</protein>
<evidence type="ECO:0000259" key="8">
    <source>
        <dbReference type="PROSITE" id="PS51384"/>
    </source>
</evidence>
<keyword evidence="10" id="KW-1185">Reference proteome</keyword>
<dbReference type="InterPro" id="IPR006058">
    <property type="entry name" value="2Fe2S_fd_BS"/>
</dbReference>
<dbReference type="GO" id="GO:0016491">
    <property type="term" value="F:oxidoreductase activity"/>
    <property type="evidence" value="ECO:0007669"/>
    <property type="project" value="UniProtKB-KW"/>
</dbReference>
<dbReference type="Gene3D" id="3.40.50.80">
    <property type="entry name" value="Nucleotide-binding domain of ferredoxin-NADP reductase (FNR) module"/>
    <property type="match status" value="1"/>
</dbReference>
<reference evidence="9 10" key="1">
    <citation type="submission" date="2019-07" db="EMBL/GenBank/DDBJ databases">
        <title>Caenimonas sedimenti sp. nov., isolated from activated sludge.</title>
        <authorList>
            <person name="Xu J."/>
        </authorList>
    </citation>
    <scope>NUCLEOTIDE SEQUENCE [LARGE SCALE GENOMIC DNA]</scope>
    <source>
        <strain evidence="9 10">HX-9-20</strain>
    </source>
</reference>
<keyword evidence="3" id="KW-0479">Metal-binding</keyword>
<evidence type="ECO:0000256" key="4">
    <source>
        <dbReference type="ARBA" id="ARBA00023002"/>
    </source>
</evidence>
<dbReference type="InterPro" id="IPR017927">
    <property type="entry name" value="FAD-bd_FR_type"/>
</dbReference>
<dbReference type="GO" id="GO:0046872">
    <property type="term" value="F:metal ion binding"/>
    <property type="evidence" value="ECO:0007669"/>
    <property type="project" value="UniProtKB-KW"/>
</dbReference>
<dbReference type="PANTHER" id="PTHR47354:SF1">
    <property type="entry name" value="CARNITINE MONOOXYGENASE REDUCTASE SUBUNIT"/>
    <property type="match status" value="1"/>
</dbReference>
<feature type="domain" description="FAD-binding FR-type" evidence="8">
    <location>
        <begin position="1"/>
        <end position="103"/>
    </location>
</feature>
<dbReference type="SUPFAM" id="SSF63380">
    <property type="entry name" value="Riboflavin synthase domain-like"/>
    <property type="match status" value="1"/>
</dbReference>
<dbReference type="CDD" id="cd06185">
    <property type="entry name" value="PDR_like"/>
    <property type="match status" value="1"/>
</dbReference>
<evidence type="ECO:0000256" key="5">
    <source>
        <dbReference type="ARBA" id="ARBA00023004"/>
    </source>
</evidence>
<dbReference type="InterPro" id="IPR036010">
    <property type="entry name" value="2Fe-2S_ferredoxin-like_sf"/>
</dbReference>
<dbReference type="CDD" id="cd00207">
    <property type="entry name" value="fer2"/>
    <property type="match status" value="1"/>
</dbReference>
<dbReference type="InterPro" id="IPR012675">
    <property type="entry name" value="Beta-grasp_dom_sf"/>
</dbReference>
<keyword evidence="2" id="KW-0001">2Fe-2S</keyword>
<gene>
    <name evidence="9" type="ORF">FN976_01445</name>
</gene>
<dbReference type="SUPFAM" id="SSF52343">
    <property type="entry name" value="Ferredoxin reductase-like, C-terminal NADP-linked domain"/>
    <property type="match status" value="1"/>
</dbReference>
<dbReference type="PANTHER" id="PTHR47354">
    <property type="entry name" value="NADH OXIDOREDUCTASE HCR"/>
    <property type="match status" value="1"/>
</dbReference>
<evidence type="ECO:0000256" key="6">
    <source>
        <dbReference type="ARBA" id="ARBA00023014"/>
    </source>
</evidence>
<dbReference type="PROSITE" id="PS00197">
    <property type="entry name" value="2FE2S_FER_1"/>
    <property type="match status" value="1"/>
</dbReference>
<proteinExistence type="predicted"/>
<dbReference type="Gene3D" id="3.10.20.30">
    <property type="match status" value="1"/>
</dbReference>
<keyword evidence="5" id="KW-0408">Iron</keyword>
<dbReference type="OrthoDB" id="370747at2"/>
<dbReference type="PRINTS" id="PR00409">
    <property type="entry name" value="PHDIOXRDTASE"/>
</dbReference>
<sequence length="318" mass="34438">MNELRVQVLNRVQEAEGICSFELVDPRGEPLPAFSAGAHIDVQVAPSVVRQYSLCNDPAERHRWRIAVLREPASRGGSAGMHERMLPGAAVQVSVPRNHFELVAARRSLLVAGGIGITPILAMAQALHATGRDFAMHYCARSTNRMAFRREIEQSGYAHNVAFHLSDGPPGQKFHAAVALGAPEPGAHLYVCGPAGFMDHVLTTARDLGWPDAQLHREHFAGTVSHAADDVAYDLQLVRSRRTVRVTADQTALQALLGEGIDVPFSCESGVCGTCLTRVLAGEPDHRDSFLTEAERAAGDQFTPCCSRSRTPLLVLDL</sequence>
<feature type="domain" description="2Fe-2S ferredoxin-type" evidence="7">
    <location>
        <begin position="233"/>
        <end position="318"/>
    </location>
</feature>
<dbReference type="AlphaFoldDB" id="A0A562ZX16"/>
<comment type="caution">
    <text evidence="9">The sequence shown here is derived from an EMBL/GenBank/DDBJ whole genome shotgun (WGS) entry which is preliminary data.</text>
</comment>
<name>A0A562ZX16_9BURK</name>
<organism evidence="9 10">
    <name type="scientific">Caenimonas sedimenti</name>
    <dbReference type="NCBI Taxonomy" id="2596921"/>
    <lineage>
        <taxon>Bacteria</taxon>
        <taxon>Pseudomonadati</taxon>
        <taxon>Pseudomonadota</taxon>
        <taxon>Betaproteobacteria</taxon>
        <taxon>Burkholderiales</taxon>
        <taxon>Comamonadaceae</taxon>
        <taxon>Caenimonas</taxon>
    </lineage>
</organism>
<keyword evidence="1" id="KW-0285">Flavoprotein</keyword>
<dbReference type="InterPro" id="IPR050415">
    <property type="entry name" value="MRET"/>
</dbReference>
<dbReference type="Gene3D" id="2.40.30.10">
    <property type="entry name" value="Translation factors"/>
    <property type="match status" value="1"/>
</dbReference>
<dbReference type="GO" id="GO:0051537">
    <property type="term" value="F:2 iron, 2 sulfur cluster binding"/>
    <property type="evidence" value="ECO:0007669"/>
    <property type="project" value="UniProtKB-KW"/>
</dbReference>
<dbReference type="SUPFAM" id="SSF54292">
    <property type="entry name" value="2Fe-2S ferredoxin-like"/>
    <property type="match status" value="1"/>
</dbReference>
<evidence type="ECO:0000313" key="10">
    <source>
        <dbReference type="Proteomes" id="UP000318199"/>
    </source>
</evidence>
<dbReference type="Pfam" id="PF00175">
    <property type="entry name" value="NAD_binding_1"/>
    <property type="match status" value="1"/>
</dbReference>
<dbReference type="RefSeq" id="WP_145890255.1">
    <property type="nucleotide sequence ID" value="NZ_VOBQ01000002.1"/>
</dbReference>
<dbReference type="Proteomes" id="UP000318199">
    <property type="component" value="Unassembled WGS sequence"/>
</dbReference>
<dbReference type="PROSITE" id="PS51384">
    <property type="entry name" value="FAD_FR"/>
    <property type="match status" value="1"/>
</dbReference>
<keyword evidence="4" id="KW-0560">Oxidoreductase</keyword>
<evidence type="ECO:0000256" key="3">
    <source>
        <dbReference type="ARBA" id="ARBA00022723"/>
    </source>
</evidence>
<dbReference type="InterPro" id="IPR001041">
    <property type="entry name" value="2Fe-2S_ferredoxin-type"/>
</dbReference>
<accession>A0A562ZX16</accession>
<dbReference type="InterPro" id="IPR017938">
    <property type="entry name" value="Riboflavin_synthase-like_b-brl"/>
</dbReference>
<evidence type="ECO:0000313" key="9">
    <source>
        <dbReference type="EMBL" id="TWO72936.1"/>
    </source>
</evidence>
<evidence type="ECO:0000256" key="2">
    <source>
        <dbReference type="ARBA" id="ARBA00022714"/>
    </source>
</evidence>
<dbReference type="InterPro" id="IPR039261">
    <property type="entry name" value="FNR_nucleotide-bd"/>
</dbReference>
<dbReference type="EMBL" id="VOBQ01000002">
    <property type="protein sequence ID" value="TWO72936.1"/>
    <property type="molecule type" value="Genomic_DNA"/>
</dbReference>
<dbReference type="PROSITE" id="PS51085">
    <property type="entry name" value="2FE2S_FER_2"/>
    <property type="match status" value="1"/>
</dbReference>
<dbReference type="InterPro" id="IPR001433">
    <property type="entry name" value="OxRdtase_FAD/NAD-bd"/>
</dbReference>